<evidence type="ECO:0000313" key="2">
    <source>
        <dbReference type="Proteomes" id="UP001620626"/>
    </source>
</evidence>
<dbReference type="AlphaFoldDB" id="A0ABD2IXC5"/>
<proteinExistence type="predicted"/>
<protein>
    <submittedName>
        <fullName evidence="1">Uncharacterized protein</fullName>
    </submittedName>
</protein>
<name>A0ABD2IXC5_9BILA</name>
<keyword evidence="2" id="KW-1185">Reference proteome</keyword>
<organism evidence="1 2">
    <name type="scientific">Heterodera trifolii</name>
    <dbReference type="NCBI Taxonomy" id="157864"/>
    <lineage>
        <taxon>Eukaryota</taxon>
        <taxon>Metazoa</taxon>
        <taxon>Ecdysozoa</taxon>
        <taxon>Nematoda</taxon>
        <taxon>Chromadorea</taxon>
        <taxon>Rhabditida</taxon>
        <taxon>Tylenchina</taxon>
        <taxon>Tylenchomorpha</taxon>
        <taxon>Tylenchoidea</taxon>
        <taxon>Heteroderidae</taxon>
        <taxon>Heteroderinae</taxon>
        <taxon>Heterodera</taxon>
    </lineage>
</organism>
<sequence length="97" mass="10724">MDELVKQWGGGHDKIQPNLIRSADRCPPLHHRPPSSIIDGTGGGEFSGVVEAFLIFTRRRRLDVDWILIRSSPVPASQIQKAHCCLLQCLAISIPSL</sequence>
<gene>
    <name evidence="1" type="ORF">niasHT_032657</name>
</gene>
<dbReference type="Proteomes" id="UP001620626">
    <property type="component" value="Unassembled WGS sequence"/>
</dbReference>
<dbReference type="EMBL" id="JBICBT010001125">
    <property type="protein sequence ID" value="KAL3081975.1"/>
    <property type="molecule type" value="Genomic_DNA"/>
</dbReference>
<accession>A0ABD2IXC5</accession>
<evidence type="ECO:0000313" key="1">
    <source>
        <dbReference type="EMBL" id="KAL3081975.1"/>
    </source>
</evidence>
<comment type="caution">
    <text evidence="1">The sequence shown here is derived from an EMBL/GenBank/DDBJ whole genome shotgun (WGS) entry which is preliminary data.</text>
</comment>
<reference evidence="1 2" key="1">
    <citation type="submission" date="2024-10" db="EMBL/GenBank/DDBJ databases">
        <authorList>
            <person name="Kim D."/>
        </authorList>
    </citation>
    <scope>NUCLEOTIDE SEQUENCE [LARGE SCALE GENOMIC DNA]</scope>
    <source>
        <strain evidence="1">BH-2024</strain>
    </source>
</reference>